<dbReference type="EMBL" id="LAZR01054338">
    <property type="protein sequence ID" value="KKK78771.1"/>
    <property type="molecule type" value="Genomic_DNA"/>
</dbReference>
<sequence length="101" mass="11574">MEITLIANGYFRVNIDPSQLLELSAIPSFVWWNEYGKVTSKPGEIGAAESFRFFLVPGAEYIVDPKLSTLRKESRRIKLAQAQADRHFDEERRINPLEFSG</sequence>
<organism evidence="1">
    <name type="scientific">marine sediment metagenome</name>
    <dbReference type="NCBI Taxonomy" id="412755"/>
    <lineage>
        <taxon>unclassified sequences</taxon>
        <taxon>metagenomes</taxon>
        <taxon>ecological metagenomes</taxon>
    </lineage>
</organism>
<dbReference type="AlphaFoldDB" id="A0A0F9B2I9"/>
<reference evidence="1" key="1">
    <citation type="journal article" date="2015" name="Nature">
        <title>Complex archaea that bridge the gap between prokaryotes and eukaryotes.</title>
        <authorList>
            <person name="Spang A."/>
            <person name="Saw J.H."/>
            <person name="Jorgensen S.L."/>
            <person name="Zaremba-Niedzwiedzka K."/>
            <person name="Martijn J."/>
            <person name="Lind A.E."/>
            <person name="van Eijk R."/>
            <person name="Schleper C."/>
            <person name="Guy L."/>
            <person name="Ettema T.J."/>
        </authorList>
    </citation>
    <scope>NUCLEOTIDE SEQUENCE</scope>
</reference>
<feature type="non-terminal residue" evidence="1">
    <location>
        <position position="101"/>
    </location>
</feature>
<accession>A0A0F9B2I9</accession>
<proteinExistence type="predicted"/>
<gene>
    <name evidence="1" type="ORF">LCGC14_2840250</name>
</gene>
<evidence type="ECO:0000313" key="1">
    <source>
        <dbReference type="EMBL" id="KKK78771.1"/>
    </source>
</evidence>
<name>A0A0F9B2I9_9ZZZZ</name>
<comment type="caution">
    <text evidence="1">The sequence shown here is derived from an EMBL/GenBank/DDBJ whole genome shotgun (WGS) entry which is preliminary data.</text>
</comment>
<protein>
    <submittedName>
        <fullName evidence="1">Uncharacterized protein</fullName>
    </submittedName>
</protein>